<feature type="non-terminal residue" evidence="1">
    <location>
        <position position="1"/>
    </location>
</feature>
<dbReference type="Proteomes" id="UP000001514">
    <property type="component" value="Unassembled WGS sequence"/>
</dbReference>
<accession>D8TG51</accession>
<keyword evidence="2" id="KW-1185">Reference proteome</keyword>
<dbReference type="KEGG" id="smo:SELMODRAFT_29156"/>
<proteinExistence type="predicted"/>
<dbReference type="PANTHER" id="PTHR31676">
    <property type="entry name" value="T31J12.3 PROTEIN-RELATED"/>
    <property type="match status" value="1"/>
</dbReference>
<dbReference type="PANTHER" id="PTHR31676:SF110">
    <property type="entry name" value="TRANSMEMBRANE PROTEIN"/>
    <property type="match status" value="1"/>
</dbReference>
<dbReference type="InParanoid" id="D8TG51"/>
<dbReference type="OrthoDB" id="755906at2759"/>
<organism evidence="2">
    <name type="scientific">Selaginella moellendorffii</name>
    <name type="common">Spikemoss</name>
    <dbReference type="NCBI Taxonomy" id="88036"/>
    <lineage>
        <taxon>Eukaryota</taxon>
        <taxon>Viridiplantae</taxon>
        <taxon>Streptophyta</taxon>
        <taxon>Embryophyta</taxon>
        <taxon>Tracheophyta</taxon>
        <taxon>Lycopodiopsida</taxon>
        <taxon>Selaginellales</taxon>
        <taxon>Selaginellaceae</taxon>
        <taxon>Selaginella</taxon>
    </lineage>
</organism>
<dbReference type="Gene3D" id="2.30.240.10">
    <property type="entry name" value="At5g01610-like"/>
    <property type="match status" value="1"/>
</dbReference>
<dbReference type="Pfam" id="PF04398">
    <property type="entry name" value="DUF538"/>
    <property type="match status" value="1"/>
</dbReference>
<dbReference type="SUPFAM" id="SSF141562">
    <property type="entry name" value="At5g01610-like"/>
    <property type="match status" value="1"/>
</dbReference>
<evidence type="ECO:0000313" key="1">
    <source>
        <dbReference type="EMBL" id="EFJ04366.1"/>
    </source>
</evidence>
<dbReference type="Gramene" id="EFJ04366">
    <property type="protein sequence ID" value="EFJ04366"/>
    <property type="gene ID" value="SELMODRAFT_29156"/>
</dbReference>
<gene>
    <name evidence="1" type="ORF">SELMODRAFT_29156</name>
</gene>
<sequence length="125" mass="14033">SAADAILPSAEVSRFLEEHGLPGGLLPNLVTSYSLRDNNSTFVVHLQHECYHRFENLVWYGTTISGKLGYGKIENLSGIQAKELFLWLGVTGIRVDESNRDYIYFEVGIVSKRLRASLFRDPPSC</sequence>
<feature type="non-terminal residue" evidence="1">
    <location>
        <position position="125"/>
    </location>
</feature>
<dbReference type="InterPro" id="IPR007493">
    <property type="entry name" value="DUF538"/>
</dbReference>
<reference evidence="1 2" key="1">
    <citation type="journal article" date="2011" name="Science">
        <title>The Selaginella genome identifies genetic changes associated with the evolution of vascular plants.</title>
        <authorList>
            <person name="Banks J.A."/>
            <person name="Nishiyama T."/>
            <person name="Hasebe M."/>
            <person name="Bowman J.L."/>
            <person name="Gribskov M."/>
            <person name="dePamphilis C."/>
            <person name="Albert V.A."/>
            <person name="Aono N."/>
            <person name="Aoyama T."/>
            <person name="Ambrose B.A."/>
            <person name="Ashton N.W."/>
            <person name="Axtell M.J."/>
            <person name="Barker E."/>
            <person name="Barker M.S."/>
            <person name="Bennetzen J.L."/>
            <person name="Bonawitz N.D."/>
            <person name="Chapple C."/>
            <person name="Cheng C."/>
            <person name="Correa L.G."/>
            <person name="Dacre M."/>
            <person name="DeBarry J."/>
            <person name="Dreyer I."/>
            <person name="Elias M."/>
            <person name="Engstrom E.M."/>
            <person name="Estelle M."/>
            <person name="Feng L."/>
            <person name="Finet C."/>
            <person name="Floyd S.K."/>
            <person name="Frommer W.B."/>
            <person name="Fujita T."/>
            <person name="Gramzow L."/>
            <person name="Gutensohn M."/>
            <person name="Harholt J."/>
            <person name="Hattori M."/>
            <person name="Heyl A."/>
            <person name="Hirai T."/>
            <person name="Hiwatashi Y."/>
            <person name="Ishikawa M."/>
            <person name="Iwata M."/>
            <person name="Karol K.G."/>
            <person name="Koehler B."/>
            <person name="Kolukisaoglu U."/>
            <person name="Kubo M."/>
            <person name="Kurata T."/>
            <person name="Lalonde S."/>
            <person name="Li K."/>
            <person name="Li Y."/>
            <person name="Litt A."/>
            <person name="Lyons E."/>
            <person name="Manning G."/>
            <person name="Maruyama T."/>
            <person name="Michael T.P."/>
            <person name="Mikami K."/>
            <person name="Miyazaki S."/>
            <person name="Morinaga S."/>
            <person name="Murata T."/>
            <person name="Mueller-Roeber B."/>
            <person name="Nelson D.R."/>
            <person name="Obara M."/>
            <person name="Oguri Y."/>
            <person name="Olmstead R.G."/>
            <person name="Onodera N."/>
            <person name="Petersen B.L."/>
            <person name="Pils B."/>
            <person name="Prigge M."/>
            <person name="Rensing S.A."/>
            <person name="Riano-Pachon D.M."/>
            <person name="Roberts A.W."/>
            <person name="Sato Y."/>
            <person name="Scheller H.V."/>
            <person name="Schulz B."/>
            <person name="Schulz C."/>
            <person name="Shakirov E.V."/>
            <person name="Shibagaki N."/>
            <person name="Shinohara N."/>
            <person name="Shippen D.E."/>
            <person name="Soerensen I."/>
            <person name="Sotooka R."/>
            <person name="Sugimoto N."/>
            <person name="Sugita M."/>
            <person name="Sumikawa N."/>
            <person name="Tanurdzic M."/>
            <person name="Theissen G."/>
            <person name="Ulvskov P."/>
            <person name="Wakazuki S."/>
            <person name="Weng J.K."/>
            <person name="Willats W.W."/>
            <person name="Wipf D."/>
            <person name="Wolf P.G."/>
            <person name="Yang L."/>
            <person name="Zimmer A.D."/>
            <person name="Zhu Q."/>
            <person name="Mitros T."/>
            <person name="Hellsten U."/>
            <person name="Loque D."/>
            <person name="Otillar R."/>
            <person name="Salamov A."/>
            <person name="Schmutz J."/>
            <person name="Shapiro H."/>
            <person name="Lindquist E."/>
            <person name="Lucas S."/>
            <person name="Rokhsar D."/>
            <person name="Grigoriev I.V."/>
        </authorList>
    </citation>
    <scope>NUCLEOTIDE SEQUENCE [LARGE SCALE GENOMIC DNA]</scope>
</reference>
<dbReference type="HOGENOM" id="CLU_089542_3_2_1"/>
<dbReference type="EMBL" id="GL377928">
    <property type="protein sequence ID" value="EFJ04366.1"/>
    <property type="molecule type" value="Genomic_DNA"/>
</dbReference>
<dbReference type="InterPro" id="IPR036758">
    <property type="entry name" value="At5g01610-like"/>
</dbReference>
<dbReference type="AlphaFoldDB" id="D8TG51"/>
<evidence type="ECO:0000313" key="2">
    <source>
        <dbReference type="Proteomes" id="UP000001514"/>
    </source>
</evidence>
<name>D8TG51_SELML</name>
<protein>
    <submittedName>
        <fullName evidence="1">Uncharacterized protein</fullName>
    </submittedName>
</protein>
<dbReference type="FunCoup" id="D8TG51">
    <property type="interactions" value="44"/>
</dbReference>